<dbReference type="InterPro" id="IPR005512">
    <property type="entry name" value="PRONE_dom"/>
</dbReference>
<dbReference type="PANTHER" id="PTHR33101">
    <property type="entry name" value="ROP GUANINE NUCLEOTIDE EXCHANGE FACTOR 1"/>
    <property type="match status" value="1"/>
</dbReference>
<dbReference type="GO" id="GO:0005886">
    <property type="term" value="C:plasma membrane"/>
    <property type="evidence" value="ECO:0007669"/>
    <property type="project" value="UniProtKB-ARBA"/>
</dbReference>
<evidence type="ECO:0000313" key="6">
    <source>
        <dbReference type="Proteomes" id="UP000626092"/>
    </source>
</evidence>
<dbReference type="FunFam" id="1.20.58.2010:FF:000004">
    <property type="entry name" value="Rop guanine nucleotide exchange factor 1"/>
    <property type="match status" value="1"/>
</dbReference>
<feature type="domain" description="PRONE" evidence="4">
    <location>
        <begin position="183"/>
        <end position="565"/>
    </location>
</feature>
<feature type="compositionally biased region" description="Basic and acidic residues" evidence="3">
    <location>
        <begin position="645"/>
        <end position="655"/>
    </location>
</feature>
<dbReference type="Pfam" id="PF03759">
    <property type="entry name" value="PRONE"/>
    <property type="match status" value="1"/>
</dbReference>
<feature type="region of interest" description="Disordered" evidence="3">
    <location>
        <begin position="138"/>
        <end position="157"/>
    </location>
</feature>
<feature type="compositionally biased region" description="Polar residues" evidence="3">
    <location>
        <begin position="667"/>
        <end position="702"/>
    </location>
</feature>
<comment type="caution">
    <text evidence="5">The sequence shown here is derived from an EMBL/GenBank/DDBJ whole genome shotgun (WGS) entry which is preliminary data.</text>
</comment>
<dbReference type="Proteomes" id="UP000626092">
    <property type="component" value="Unassembled WGS sequence"/>
</dbReference>
<evidence type="ECO:0000313" key="5">
    <source>
        <dbReference type="EMBL" id="KAF7143534.1"/>
    </source>
</evidence>
<organism evidence="5 6">
    <name type="scientific">Rhododendron simsii</name>
    <name type="common">Sims's rhododendron</name>
    <dbReference type="NCBI Taxonomy" id="118357"/>
    <lineage>
        <taxon>Eukaryota</taxon>
        <taxon>Viridiplantae</taxon>
        <taxon>Streptophyta</taxon>
        <taxon>Embryophyta</taxon>
        <taxon>Tracheophyta</taxon>
        <taxon>Spermatophyta</taxon>
        <taxon>Magnoliopsida</taxon>
        <taxon>eudicotyledons</taxon>
        <taxon>Gunneridae</taxon>
        <taxon>Pentapetalae</taxon>
        <taxon>asterids</taxon>
        <taxon>Ericales</taxon>
        <taxon>Ericaceae</taxon>
        <taxon>Ericoideae</taxon>
        <taxon>Rhodoreae</taxon>
        <taxon>Rhododendron</taxon>
    </lineage>
</organism>
<evidence type="ECO:0000256" key="2">
    <source>
        <dbReference type="PROSITE-ProRule" id="PRU00663"/>
    </source>
</evidence>
<evidence type="ECO:0000259" key="4">
    <source>
        <dbReference type="PROSITE" id="PS51334"/>
    </source>
</evidence>
<sequence>MDRALPLPEEIGPIQQNHQQSLKLCLPLLKFESSKTQNPFWAFAFWVSKSLRKLCCGAKASNGFCFRRLQFNGMVVNNSVCCASPCFLEAEMEGIVEEKIVLQEEIGEGFVGVIEEECRESSSSSDFLVSEATINEEHSHSSSEDSSSPPSLSWPVQKPDLPHCSSSDVSQGGEKPHLDERKLVKQGSTLSEIEMMKERFSKLILGEDMSGCGNGVCTALAISNAITNLCATMFGQLWRLEPLPDEKKLMWRREMEWLLCVSDHIVELIPSCQTFPDGSKLEIMTSRPRSDLYINLPALRKLDNMLLEILDSFTETEFWYVDQGIQASEADGSSSFRRPLPHQEEKWWLPVPRVPPGGLSENSRKELQHRRDCTNQILKAAMAINSVTLADMEVPESYFEGLPKNGRASLGDLIYRYISSEQFSPECLLDCIDLSSEHQALEIANRVEATIYIWRRRANPKPLNSTSRSNSKSSWTLVKELVIDMDKRELLADRAESLLLCLRQRFPGLTQTTLDMSKIQCNKDVGKSIIESYSRVLESLAFNIVARMDDLVYVDDLTKHSDQVMSISKVGVIAHKGVGIPYSVPISSTPYKTALTTPSFSPARLISAAKGGETLPYPDSNRLLPRGFGVKKILTDYLSIDTRGKDCSGKVERSDSSSSFSIDTRGKNSISNLERSDSSSSIVREASTSQTGIGSSQCSSDGISPRMRIQDSVWEE</sequence>
<dbReference type="AlphaFoldDB" id="A0A834GY68"/>
<keyword evidence="6" id="KW-1185">Reference proteome</keyword>
<dbReference type="PANTHER" id="PTHR33101:SF14">
    <property type="entry name" value="ROP GUANINE NUCLEOTIDE EXCHANGE FACTOR 7"/>
    <property type="match status" value="1"/>
</dbReference>
<dbReference type="EMBL" id="WJXA01000005">
    <property type="protein sequence ID" value="KAF7143534.1"/>
    <property type="molecule type" value="Genomic_DNA"/>
</dbReference>
<dbReference type="InterPro" id="IPR038937">
    <property type="entry name" value="RopGEF"/>
</dbReference>
<evidence type="ECO:0000256" key="1">
    <source>
        <dbReference type="ARBA" id="ARBA00022658"/>
    </source>
</evidence>
<gene>
    <name evidence="5" type="ORF">RHSIM_Rhsim05G0200200</name>
</gene>
<feature type="compositionally biased region" description="Low complexity" evidence="3">
    <location>
        <begin position="144"/>
        <end position="153"/>
    </location>
</feature>
<dbReference type="FunFam" id="1.20.58.1310:FF:000003">
    <property type="entry name" value="Rop guanine nucleotide exchange factor 7"/>
    <property type="match status" value="1"/>
</dbReference>
<feature type="region of interest" description="Disordered" evidence="3">
    <location>
        <begin position="645"/>
        <end position="716"/>
    </location>
</feature>
<name>A0A834GY68_RHOSS</name>
<evidence type="ECO:0000256" key="3">
    <source>
        <dbReference type="SAM" id="MobiDB-lite"/>
    </source>
</evidence>
<protein>
    <recommendedName>
        <fullName evidence="4">PRONE domain-containing protein</fullName>
    </recommendedName>
</protein>
<dbReference type="OrthoDB" id="1053009at2759"/>
<dbReference type="GO" id="GO:0005085">
    <property type="term" value="F:guanyl-nucleotide exchange factor activity"/>
    <property type="evidence" value="ECO:0007669"/>
    <property type="project" value="UniProtKB-UniRule"/>
</dbReference>
<dbReference type="PROSITE" id="PS51334">
    <property type="entry name" value="PRONE"/>
    <property type="match status" value="1"/>
</dbReference>
<accession>A0A834GY68</accession>
<feature type="compositionally biased region" description="Basic and acidic residues" evidence="3">
    <location>
        <begin position="174"/>
        <end position="183"/>
    </location>
</feature>
<reference evidence="5" key="1">
    <citation type="submission" date="2019-11" db="EMBL/GenBank/DDBJ databases">
        <authorList>
            <person name="Liu Y."/>
            <person name="Hou J."/>
            <person name="Li T.-Q."/>
            <person name="Guan C.-H."/>
            <person name="Wu X."/>
            <person name="Wu H.-Z."/>
            <person name="Ling F."/>
            <person name="Zhang R."/>
            <person name="Shi X.-G."/>
            <person name="Ren J.-P."/>
            <person name="Chen E.-F."/>
            <person name="Sun J.-M."/>
        </authorList>
    </citation>
    <scope>NUCLEOTIDE SEQUENCE</scope>
    <source>
        <strain evidence="5">Adult_tree_wgs_1</strain>
        <tissue evidence="5">Leaves</tissue>
    </source>
</reference>
<dbReference type="Gene3D" id="1.20.58.2010">
    <property type="entry name" value="PRONE domain, subdomain 1"/>
    <property type="match status" value="2"/>
</dbReference>
<feature type="region of interest" description="Disordered" evidence="3">
    <location>
        <begin position="162"/>
        <end position="184"/>
    </location>
</feature>
<keyword evidence="1 2" id="KW-0344">Guanine-nucleotide releasing factor</keyword>
<proteinExistence type="predicted"/>
<dbReference type="FunFam" id="1.20.58.2010:FF:000001">
    <property type="entry name" value="Rop guanine nucleotide exchange factor 14"/>
    <property type="match status" value="1"/>
</dbReference>